<dbReference type="EC" id="2.4.1.182" evidence="1"/>
<organism evidence="8">
    <name type="scientific">hydrothermal vent metagenome</name>
    <dbReference type="NCBI Taxonomy" id="652676"/>
    <lineage>
        <taxon>unclassified sequences</taxon>
        <taxon>metagenomes</taxon>
        <taxon>ecological metagenomes</taxon>
    </lineage>
</organism>
<dbReference type="SUPFAM" id="SSF53756">
    <property type="entry name" value="UDP-Glycosyltransferase/glycogen phosphorylase"/>
    <property type="match status" value="1"/>
</dbReference>
<reference evidence="8" key="1">
    <citation type="submission" date="2018-06" db="EMBL/GenBank/DDBJ databases">
        <authorList>
            <person name="Zhirakovskaya E."/>
        </authorList>
    </citation>
    <scope>NUCLEOTIDE SEQUENCE</scope>
</reference>
<keyword evidence="3" id="KW-0441">Lipid A biosynthesis</keyword>
<evidence type="ECO:0000256" key="5">
    <source>
        <dbReference type="ARBA" id="ARBA00022679"/>
    </source>
</evidence>
<evidence type="ECO:0000256" key="1">
    <source>
        <dbReference type="ARBA" id="ARBA00012687"/>
    </source>
</evidence>
<gene>
    <name evidence="8" type="ORF">MNBD_GAMMA18-1639</name>
</gene>
<dbReference type="NCBIfam" id="TIGR00215">
    <property type="entry name" value="lpxB"/>
    <property type="match status" value="1"/>
</dbReference>
<evidence type="ECO:0000256" key="6">
    <source>
        <dbReference type="ARBA" id="ARBA00023098"/>
    </source>
</evidence>
<dbReference type="GO" id="GO:0016020">
    <property type="term" value="C:membrane"/>
    <property type="evidence" value="ECO:0007669"/>
    <property type="project" value="GOC"/>
</dbReference>
<protein>
    <recommendedName>
        <fullName evidence="1">lipid-A-disaccharide synthase</fullName>
        <ecNumber evidence="1">2.4.1.182</ecNumber>
    </recommendedName>
</protein>
<sequence>MRIGIVAGEASGDILAAGLIQAIKKQHPDAQFEGVAGPLMIEQGCVALFDMERLSVMGIVEVLGRYRELLGIRRRVAQHFIDNPPDLFVGVDAPDFNLGLEKRLKEQGIPTVHYVSPSVWAWRQGRVKKIAESVDRILTLFPFEAKFYQQHNVPVTFVGHTLADQISMVPDVPAARQALLLPDNKRIVALLPGSRCSEVSRLAEPFIRTAQRCLTEVENLHFVTPLINQNTRTQFETILSQCAPDLPITIVDGRSREVMAAADVVLLASGTATLEALLLKKPMVIAYKVNWLTAFLARRLLKVDSVSLPNNLAGRKVVEEYLQERAVPELLAPAVLQYLQHPHQTEAVTHIFEDIHRELRKGADSKAAEVLLEMIDAR</sequence>
<evidence type="ECO:0000256" key="3">
    <source>
        <dbReference type="ARBA" id="ARBA00022556"/>
    </source>
</evidence>
<dbReference type="AlphaFoldDB" id="A0A3B0Z9N6"/>
<accession>A0A3B0Z9N6</accession>
<evidence type="ECO:0000313" key="8">
    <source>
        <dbReference type="EMBL" id="VAW84177.1"/>
    </source>
</evidence>
<comment type="catalytic activity">
    <reaction evidence="7">
        <text>a lipid X + a UDP-2-N,3-O-bis[(3R)-3-hydroxyacyl]-alpha-D-glucosamine = a lipid A disaccharide + UDP + H(+)</text>
        <dbReference type="Rhea" id="RHEA:67828"/>
        <dbReference type="ChEBI" id="CHEBI:15378"/>
        <dbReference type="ChEBI" id="CHEBI:58223"/>
        <dbReference type="ChEBI" id="CHEBI:137748"/>
        <dbReference type="ChEBI" id="CHEBI:176338"/>
        <dbReference type="ChEBI" id="CHEBI:176343"/>
        <dbReference type="EC" id="2.4.1.182"/>
    </reaction>
</comment>
<dbReference type="GO" id="GO:0005543">
    <property type="term" value="F:phospholipid binding"/>
    <property type="evidence" value="ECO:0007669"/>
    <property type="project" value="TreeGrafter"/>
</dbReference>
<dbReference type="GO" id="GO:0009245">
    <property type="term" value="P:lipid A biosynthetic process"/>
    <property type="evidence" value="ECO:0007669"/>
    <property type="project" value="UniProtKB-KW"/>
</dbReference>
<evidence type="ECO:0000256" key="7">
    <source>
        <dbReference type="ARBA" id="ARBA00048975"/>
    </source>
</evidence>
<keyword evidence="2" id="KW-0444">Lipid biosynthesis</keyword>
<dbReference type="PANTHER" id="PTHR30372:SF4">
    <property type="entry name" value="LIPID-A-DISACCHARIDE SYNTHASE, MITOCHONDRIAL-RELATED"/>
    <property type="match status" value="1"/>
</dbReference>
<name>A0A3B0Z9N6_9ZZZZ</name>
<dbReference type="Pfam" id="PF02684">
    <property type="entry name" value="LpxB"/>
    <property type="match status" value="1"/>
</dbReference>
<dbReference type="GO" id="GO:0008915">
    <property type="term" value="F:lipid-A-disaccharide synthase activity"/>
    <property type="evidence" value="ECO:0007669"/>
    <property type="project" value="UniProtKB-EC"/>
</dbReference>
<dbReference type="InterPro" id="IPR003835">
    <property type="entry name" value="Glyco_trans_19"/>
</dbReference>
<dbReference type="PANTHER" id="PTHR30372">
    <property type="entry name" value="LIPID-A-DISACCHARIDE SYNTHASE"/>
    <property type="match status" value="1"/>
</dbReference>
<keyword evidence="4 8" id="KW-0328">Glycosyltransferase</keyword>
<dbReference type="EMBL" id="UOFP01000031">
    <property type="protein sequence ID" value="VAW84177.1"/>
    <property type="molecule type" value="Genomic_DNA"/>
</dbReference>
<keyword evidence="5 8" id="KW-0808">Transferase</keyword>
<dbReference type="HAMAP" id="MF_00392">
    <property type="entry name" value="LpxB"/>
    <property type="match status" value="1"/>
</dbReference>
<evidence type="ECO:0000256" key="2">
    <source>
        <dbReference type="ARBA" id="ARBA00022516"/>
    </source>
</evidence>
<evidence type="ECO:0000256" key="4">
    <source>
        <dbReference type="ARBA" id="ARBA00022676"/>
    </source>
</evidence>
<proteinExistence type="inferred from homology"/>
<keyword evidence="6" id="KW-0443">Lipid metabolism</keyword>